<accession>A0A0K8RCM9</accession>
<name>A0A0K8RCM9_IXORI</name>
<reference evidence="1" key="1">
    <citation type="submission" date="2012-12" db="EMBL/GenBank/DDBJ databases">
        <title>Identification and characterization of a phenylalanine ammonia-lyase gene family in Isatis indigotica Fort.</title>
        <authorList>
            <person name="Liu Q."/>
            <person name="Chen J."/>
            <person name="Zhou X."/>
            <person name="Di P."/>
            <person name="Xiao Y."/>
            <person name="Xuan H."/>
            <person name="Zhang L."/>
            <person name="Chen W."/>
        </authorList>
    </citation>
    <scope>NUCLEOTIDE SEQUENCE</scope>
    <source>
        <tissue evidence="1">Salivary gland</tissue>
    </source>
</reference>
<organism evidence="1">
    <name type="scientific">Ixodes ricinus</name>
    <name type="common">Common tick</name>
    <name type="synonym">Acarus ricinus</name>
    <dbReference type="NCBI Taxonomy" id="34613"/>
    <lineage>
        <taxon>Eukaryota</taxon>
        <taxon>Metazoa</taxon>
        <taxon>Ecdysozoa</taxon>
        <taxon>Arthropoda</taxon>
        <taxon>Chelicerata</taxon>
        <taxon>Arachnida</taxon>
        <taxon>Acari</taxon>
        <taxon>Parasitiformes</taxon>
        <taxon>Ixodida</taxon>
        <taxon>Ixodoidea</taxon>
        <taxon>Ixodidae</taxon>
        <taxon>Ixodinae</taxon>
        <taxon>Ixodes</taxon>
    </lineage>
</organism>
<evidence type="ECO:0000313" key="1">
    <source>
        <dbReference type="EMBL" id="JAA68900.1"/>
    </source>
</evidence>
<dbReference type="AlphaFoldDB" id="A0A0K8RCM9"/>
<proteinExistence type="evidence at transcript level"/>
<sequence>MMGTDKFIFCSMTLICHSVHRLDLLLPNGCPGVQSSLHSRFSDGDGLLFHSFMNSNLIAYVHLIKLINTTHTIISQHQSSSFNDKLMRFFISPVTPLTLNNQLEHST</sequence>
<dbReference type="EMBL" id="GADI01004908">
    <property type="protein sequence ID" value="JAA68900.1"/>
    <property type="molecule type" value="mRNA"/>
</dbReference>
<protein>
    <submittedName>
        <fullName evidence="1">Putative dna replication licensing factor mcm6 component</fullName>
    </submittedName>
</protein>